<dbReference type="InterPro" id="IPR008011">
    <property type="entry name" value="Complex1_LYR_dom"/>
</dbReference>
<proteinExistence type="predicted"/>
<evidence type="ECO:0000313" key="3">
    <source>
        <dbReference type="Proteomes" id="UP001465755"/>
    </source>
</evidence>
<dbReference type="CDD" id="cd20251">
    <property type="entry name" value="Complex1_LYR_SF"/>
    <property type="match status" value="1"/>
</dbReference>
<keyword evidence="3" id="KW-1185">Reference proteome</keyword>
<comment type="caution">
    <text evidence="2">The sequence shown here is derived from an EMBL/GenBank/DDBJ whole genome shotgun (WGS) entry which is preliminary data.</text>
</comment>
<accession>A0AAW1P3E5</accession>
<evidence type="ECO:0000313" key="2">
    <source>
        <dbReference type="EMBL" id="KAK9803239.1"/>
    </source>
</evidence>
<dbReference type="PANTHER" id="PTHR47579:SF3">
    <property type="entry name" value="COMPLEX 1 LYR PROTEIN DOMAIN-CONTAINING PROTEIN"/>
    <property type="match status" value="1"/>
</dbReference>
<dbReference type="PANTHER" id="PTHR47579">
    <property type="entry name" value="COMPLEX 1 LYR PROTEIN"/>
    <property type="match status" value="1"/>
</dbReference>
<dbReference type="EMBL" id="JALJOQ010000061">
    <property type="protein sequence ID" value="KAK9803239.1"/>
    <property type="molecule type" value="Genomic_DNA"/>
</dbReference>
<protein>
    <recommendedName>
        <fullName evidence="1">Complex 1 LYR protein domain-containing protein</fullName>
    </recommendedName>
</protein>
<name>A0AAW1P3E5_9CHLO</name>
<evidence type="ECO:0000259" key="1">
    <source>
        <dbReference type="Pfam" id="PF05347"/>
    </source>
</evidence>
<gene>
    <name evidence="2" type="ORF">WJX73_008478</name>
</gene>
<dbReference type="Proteomes" id="UP001465755">
    <property type="component" value="Unassembled WGS sequence"/>
</dbReference>
<feature type="domain" description="Complex 1 LYR protein" evidence="1">
    <location>
        <begin position="9"/>
        <end position="66"/>
    </location>
</feature>
<organism evidence="2 3">
    <name type="scientific">Symbiochloris irregularis</name>
    <dbReference type="NCBI Taxonomy" id="706552"/>
    <lineage>
        <taxon>Eukaryota</taxon>
        <taxon>Viridiplantae</taxon>
        <taxon>Chlorophyta</taxon>
        <taxon>core chlorophytes</taxon>
        <taxon>Trebouxiophyceae</taxon>
        <taxon>Trebouxiales</taxon>
        <taxon>Trebouxiaceae</taxon>
        <taxon>Symbiochloris</taxon>
    </lineage>
</organism>
<dbReference type="AlphaFoldDB" id="A0AAW1P3E5"/>
<sequence>MQVDKSAFTVVKLYRDCLKLADYIGAKEGTNSKQLRSHVRQQFKRNLSETDPKKIEEQKDAAIRGLSNYMFHEASRMAKEQQPKAPQ</sequence>
<reference evidence="2 3" key="1">
    <citation type="journal article" date="2024" name="Nat. Commun.">
        <title>Phylogenomics reveals the evolutionary origins of lichenization in chlorophyte algae.</title>
        <authorList>
            <person name="Puginier C."/>
            <person name="Libourel C."/>
            <person name="Otte J."/>
            <person name="Skaloud P."/>
            <person name="Haon M."/>
            <person name="Grisel S."/>
            <person name="Petersen M."/>
            <person name="Berrin J.G."/>
            <person name="Delaux P.M."/>
            <person name="Dal Grande F."/>
            <person name="Keller J."/>
        </authorList>
    </citation>
    <scope>NUCLEOTIDE SEQUENCE [LARGE SCALE GENOMIC DNA]</scope>
    <source>
        <strain evidence="2 3">SAG 2036</strain>
    </source>
</reference>
<dbReference type="Pfam" id="PF05347">
    <property type="entry name" value="Complex1_LYR"/>
    <property type="match status" value="1"/>
</dbReference>